<dbReference type="AlphaFoldDB" id="A0AAV2PQU7"/>
<dbReference type="Proteomes" id="UP001497623">
    <property type="component" value="Unassembled WGS sequence"/>
</dbReference>
<organism evidence="3 4">
    <name type="scientific">Meganyctiphanes norvegica</name>
    <name type="common">Northern krill</name>
    <name type="synonym">Thysanopoda norvegica</name>
    <dbReference type="NCBI Taxonomy" id="48144"/>
    <lineage>
        <taxon>Eukaryota</taxon>
        <taxon>Metazoa</taxon>
        <taxon>Ecdysozoa</taxon>
        <taxon>Arthropoda</taxon>
        <taxon>Crustacea</taxon>
        <taxon>Multicrustacea</taxon>
        <taxon>Malacostraca</taxon>
        <taxon>Eumalacostraca</taxon>
        <taxon>Eucarida</taxon>
        <taxon>Euphausiacea</taxon>
        <taxon>Euphausiidae</taxon>
        <taxon>Meganyctiphanes</taxon>
    </lineage>
</organism>
<dbReference type="GO" id="GO:0005737">
    <property type="term" value="C:cytoplasm"/>
    <property type="evidence" value="ECO:0007669"/>
    <property type="project" value="TreeGrafter"/>
</dbReference>
<dbReference type="Pfam" id="PF04774">
    <property type="entry name" value="HABP4_PAI-RBP1"/>
    <property type="match status" value="1"/>
</dbReference>
<reference evidence="3 4" key="1">
    <citation type="submission" date="2024-05" db="EMBL/GenBank/DDBJ databases">
        <authorList>
            <person name="Wallberg A."/>
        </authorList>
    </citation>
    <scope>NUCLEOTIDE SEQUENCE [LARGE SCALE GENOMIC DNA]</scope>
</reference>
<feature type="domain" description="Hyaluronan/mRNA-binding protein" evidence="2">
    <location>
        <begin position="162"/>
        <end position="266"/>
    </location>
</feature>
<dbReference type="PANTHER" id="PTHR12299:SF17">
    <property type="entry name" value="AT19571P-RELATED"/>
    <property type="match status" value="1"/>
</dbReference>
<evidence type="ECO:0000259" key="2">
    <source>
        <dbReference type="SMART" id="SM01233"/>
    </source>
</evidence>
<proteinExistence type="predicted"/>
<dbReference type="GO" id="GO:0005634">
    <property type="term" value="C:nucleus"/>
    <property type="evidence" value="ECO:0007669"/>
    <property type="project" value="TreeGrafter"/>
</dbReference>
<feature type="compositionally biased region" description="Basic and acidic residues" evidence="1">
    <location>
        <begin position="326"/>
        <end position="349"/>
    </location>
</feature>
<dbReference type="SMART" id="SM01233">
    <property type="entry name" value="HABP4_PAI-RBP1"/>
    <property type="match status" value="1"/>
</dbReference>
<feature type="region of interest" description="Disordered" evidence="1">
    <location>
        <begin position="206"/>
        <end position="349"/>
    </location>
</feature>
<gene>
    <name evidence="3" type="ORF">MNOR_LOCUS2365</name>
</gene>
<feature type="compositionally biased region" description="Basic and acidic residues" evidence="1">
    <location>
        <begin position="121"/>
        <end position="138"/>
    </location>
</feature>
<feature type="non-terminal residue" evidence="3">
    <location>
        <position position="349"/>
    </location>
</feature>
<keyword evidence="4" id="KW-1185">Reference proteome</keyword>
<feature type="compositionally biased region" description="Basic and acidic residues" evidence="1">
    <location>
        <begin position="206"/>
        <end position="221"/>
    </location>
</feature>
<feature type="compositionally biased region" description="Low complexity" evidence="1">
    <location>
        <begin position="40"/>
        <end position="52"/>
    </location>
</feature>
<feature type="compositionally biased region" description="Basic and acidic residues" evidence="1">
    <location>
        <begin position="228"/>
        <end position="247"/>
    </location>
</feature>
<dbReference type="InterPro" id="IPR039764">
    <property type="entry name" value="HABP4/SERBP1-like"/>
</dbReference>
<feature type="region of interest" description="Disordered" evidence="1">
    <location>
        <begin position="36"/>
        <end position="193"/>
    </location>
</feature>
<name>A0AAV2PQU7_MEGNR</name>
<comment type="caution">
    <text evidence="3">The sequence shown here is derived from an EMBL/GenBank/DDBJ whole genome shotgun (WGS) entry which is preliminary data.</text>
</comment>
<dbReference type="InterPro" id="IPR006861">
    <property type="entry name" value="HABP4_PAIRBP1-bd"/>
</dbReference>
<protein>
    <recommendedName>
        <fullName evidence="2">Hyaluronan/mRNA-binding protein domain-containing protein</fullName>
    </recommendedName>
</protein>
<evidence type="ECO:0000313" key="3">
    <source>
        <dbReference type="EMBL" id="CAL4062058.1"/>
    </source>
</evidence>
<accession>A0AAV2PQU7</accession>
<evidence type="ECO:0000256" key="1">
    <source>
        <dbReference type="SAM" id="MobiDB-lite"/>
    </source>
</evidence>
<feature type="compositionally biased region" description="Acidic residues" evidence="1">
    <location>
        <begin position="284"/>
        <end position="295"/>
    </location>
</feature>
<sequence length="349" mass="38470">MENSYGIGVANRYELFYDEDVDPMDLISQSVATEKENKTKGGVKAVKGPAGKKATKTEVNNKIAEKIEPFGNAGRGRGGDNRVKFSDREERNNRRNRPEGEYRQPGEFRQGGDFNKQGGGEFRDGERPAPRFDGERGRGRGRGGMGRGRGRGRGGAGPDGRGKREFDRQSGMATTGVKAVDKRDGSGSYNWGSDKELVEENLNAEVSDHDTSAENAEKVEEGAPTEGEEAKTEEEQAREMTLDEYKAMQKATKAKPAFNVRKPGEGENQTQWKKTYVLKKKIEEDEGDEDDEEEEEAHHGRRKVVLDIDFQFSDSPARGRGRGRGRGGDRGRGRGGDRGGFERRGGMGG</sequence>
<feature type="compositionally biased region" description="Basic and acidic residues" evidence="1">
    <location>
        <begin position="77"/>
        <end position="106"/>
    </location>
</feature>
<dbReference type="GO" id="GO:0003723">
    <property type="term" value="F:RNA binding"/>
    <property type="evidence" value="ECO:0007669"/>
    <property type="project" value="InterPro"/>
</dbReference>
<dbReference type="Gene3D" id="6.10.140.1040">
    <property type="match status" value="1"/>
</dbReference>
<feature type="compositionally biased region" description="Gly residues" evidence="1">
    <location>
        <begin position="142"/>
        <end position="159"/>
    </location>
</feature>
<evidence type="ECO:0000313" key="4">
    <source>
        <dbReference type="Proteomes" id="UP001497623"/>
    </source>
</evidence>
<dbReference type="EMBL" id="CAXKWB010000714">
    <property type="protein sequence ID" value="CAL4062058.1"/>
    <property type="molecule type" value="Genomic_DNA"/>
</dbReference>
<dbReference type="PANTHER" id="PTHR12299">
    <property type="entry name" value="HYALURONIC ACID-BINDING PROTEIN 4"/>
    <property type="match status" value="1"/>
</dbReference>